<evidence type="ECO:0000256" key="4">
    <source>
        <dbReference type="HAMAP-Rule" id="MF_00080"/>
    </source>
</evidence>
<dbReference type="GO" id="GO:0005829">
    <property type="term" value="C:cytosol"/>
    <property type="evidence" value="ECO:0007669"/>
    <property type="project" value="TreeGrafter"/>
</dbReference>
<dbReference type="SUPFAM" id="SSF55200">
    <property type="entry name" value="Translation initiation factor IF3, C-terminal domain"/>
    <property type="match status" value="1"/>
</dbReference>
<dbReference type="HOGENOM" id="CLU_054919_3_2_9"/>
<evidence type="ECO:0000313" key="10">
    <source>
        <dbReference type="Proteomes" id="UP000001823"/>
    </source>
</evidence>
<keyword evidence="2 4" id="KW-0396">Initiation factor</keyword>
<dbReference type="GO" id="GO:0043022">
    <property type="term" value="F:ribosome binding"/>
    <property type="evidence" value="ECO:0007669"/>
    <property type="project" value="UniProtKB-ARBA"/>
</dbReference>
<dbReference type="AlphaFoldDB" id="A0A0H2YSQ2"/>
<keyword evidence="4" id="KW-0963">Cytoplasm</keyword>
<feature type="domain" description="Translation initiation factor 3 C-terminal" evidence="7">
    <location>
        <begin position="86"/>
        <end position="171"/>
    </location>
</feature>
<evidence type="ECO:0000313" key="9">
    <source>
        <dbReference type="EMBL" id="ABG83487.1"/>
    </source>
</evidence>
<dbReference type="NCBIfam" id="TIGR00168">
    <property type="entry name" value="infC"/>
    <property type="match status" value="1"/>
</dbReference>
<evidence type="ECO:0000259" key="8">
    <source>
        <dbReference type="Pfam" id="PF05198"/>
    </source>
</evidence>
<feature type="domain" description="Translation initiation factor 3 N-terminal" evidence="8">
    <location>
        <begin position="10"/>
        <end position="79"/>
    </location>
</feature>
<dbReference type="EMBL" id="CP000246">
    <property type="protein sequence ID" value="ABG83487.1"/>
    <property type="molecule type" value="Genomic_DNA"/>
</dbReference>
<gene>
    <name evidence="4 9" type="primary">infC</name>
    <name evidence="9" type="ordered locus">CPF_2146</name>
</gene>
<evidence type="ECO:0000256" key="2">
    <source>
        <dbReference type="ARBA" id="ARBA00022540"/>
    </source>
</evidence>
<evidence type="ECO:0000259" key="7">
    <source>
        <dbReference type="Pfam" id="PF00707"/>
    </source>
</evidence>
<sequence>MNKISKNFAINQEIREKEVRLISSTGEQLGVVSGRDAQKMADEAELDLVMISPNAKPPVCKIMDYGKFIYEQSKKEKEAKKKQKVISVKEIRVSPTIEKHDLEIKAKNAKKFLEAGDKVKITVRFRGREAEHSHVGVKILDSFLAQLEEVCSVEKPAKLEGRNMIMILAPKKA</sequence>
<dbReference type="Proteomes" id="UP000001823">
    <property type="component" value="Chromosome"/>
</dbReference>
<dbReference type="InterPro" id="IPR036788">
    <property type="entry name" value="T_IF-3_C_sf"/>
</dbReference>
<dbReference type="PANTHER" id="PTHR10938">
    <property type="entry name" value="TRANSLATION INITIATION FACTOR IF-3"/>
    <property type="match status" value="1"/>
</dbReference>
<comment type="similarity">
    <text evidence="1 4 6">Belongs to the IF-3 family.</text>
</comment>
<dbReference type="SUPFAM" id="SSF54364">
    <property type="entry name" value="Translation initiation factor IF3, N-terminal domain"/>
    <property type="match status" value="1"/>
</dbReference>
<evidence type="ECO:0000256" key="5">
    <source>
        <dbReference type="NCBIfam" id="TIGR00168"/>
    </source>
</evidence>
<dbReference type="Pfam" id="PF05198">
    <property type="entry name" value="IF3_N"/>
    <property type="match status" value="1"/>
</dbReference>
<dbReference type="PaxDb" id="195103-CPF_2146"/>
<comment type="subcellular location">
    <subcellularLocation>
        <location evidence="4 6">Cytoplasm</location>
    </subcellularLocation>
</comment>
<dbReference type="FunFam" id="3.10.20.80:FF:000001">
    <property type="entry name" value="Translation initiation factor IF-3"/>
    <property type="match status" value="1"/>
</dbReference>
<dbReference type="RefSeq" id="WP_011590984.1">
    <property type="nucleotide sequence ID" value="NC_008261.1"/>
</dbReference>
<dbReference type="GO" id="GO:0016020">
    <property type="term" value="C:membrane"/>
    <property type="evidence" value="ECO:0007669"/>
    <property type="project" value="TreeGrafter"/>
</dbReference>
<dbReference type="KEGG" id="cpf:CPF_2146"/>
<evidence type="ECO:0000256" key="6">
    <source>
        <dbReference type="RuleBase" id="RU000646"/>
    </source>
</evidence>
<dbReference type="FunFam" id="3.30.110.10:FF:000001">
    <property type="entry name" value="Translation initiation factor IF-3"/>
    <property type="match status" value="1"/>
</dbReference>
<dbReference type="InterPro" id="IPR019814">
    <property type="entry name" value="Translation_initiation_fac_3_N"/>
</dbReference>
<keyword evidence="3 4" id="KW-0648">Protein biosynthesis</keyword>
<dbReference type="Gene3D" id="3.30.110.10">
    <property type="entry name" value="Translation initiation factor 3 (IF-3), C-terminal domain"/>
    <property type="match status" value="1"/>
</dbReference>
<dbReference type="GO" id="GO:0003743">
    <property type="term" value="F:translation initiation factor activity"/>
    <property type="evidence" value="ECO:0007669"/>
    <property type="project" value="UniProtKB-UniRule"/>
</dbReference>
<comment type="function">
    <text evidence="4 6">IF-3 binds to the 30S ribosomal subunit and shifts the equilibrium between 70S ribosomes and their 50S and 30S subunits in favor of the free subunits, thus enhancing the availability of 30S subunits on which protein synthesis initiation begins.</text>
</comment>
<keyword evidence="10" id="KW-1185">Reference proteome</keyword>
<dbReference type="GeneID" id="93001573"/>
<proteinExistence type="inferred from homology"/>
<accession>A0A0H2YSQ2</accession>
<dbReference type="Pfam" id="PF00707">
    <property type="entry name" value="IF3_C"/>
    <property type="match status" value="1"/>
</dbReference>
<dbReference type="InterPro" id="IPR019813">
    <property type="entry name" value="Translation_initiation_fac3_CS"/>
</dbReference>
<dbReference type="InterPro" id="IPR019815">
    <property type="entry name" value="Translation_initiation_fac_3_C"/>
</dbReference>
<protein>
    <recommendedName>
        <fullName evidence="4 5">Translation initiation factor IF-3</fullName>
    </recommendedName>
</protein>
<dbReference type="STRING" id="195103.CPF_2146"/>
<dbReference type="HAMAP" id="MF_00080">
    <property type="entry name" value="IF_3"/>
    <property type="match status" value="1"/>
</dbReference>
<dbReference type="Gene3D" id="3.10.20.80">
    <property type="entry name" value="Translation initiation factor 3 (IF-3), N-terminal domain"/>
    <property type="match status" value="1"/>
</dbReference>
<dbReference type="GO" id="GO:0032790">
    <property type="term" value="P:ribosome disassembly"/>
    <property type="evidence" value="ECO:0007669"/>
    <property type="project" value="TreeGrafter"/>
</dbReference>
<evidence type="ECO:0000256" key="1">
    <source>
        <dbReference type="ARBA" id="ARBA00005439"/>
    </source>
</evidence>
<name>A0A0H2YSQ2_CLOP1</name>
<dbReference type="PANTHER" id="PTHR10938:SF0">
    <property type="entry name" value="TRANSLATION INITIATION FACTOR IF-3, MITOCHONDRIAL"/>
    <property type="match status" value="1"/>
</dbReference>
<dbReference type="InterPro" id="IPR001288">
    <property type="entry name" value="Translation_initiation_fac_3"/>
</dbReference>
<dbReference type="eggNOG" id="COG0290">
    <property type="taxonomic scope" value="Bacteria"/>
</dbReference>
<dbReference type="PROSITE" id="PS00938">
    <property type="entry name" value="IF3"/>
    <property type="match status" value="1"/>
</dbReference>
<dbReference type="InterPro" id="IPR036787">
    <property type="entry name" value="T_IF-3_N_sf"/>
</dbReference>
<evidence type="ECO:0000256" key="3">
    <source>
        <dbReference type="ARBA" id="ARBA00022917"/>
    </source>
</evidence>
<reference evidence="9 10" key="1">
    <citation type="journal article" date="2006" name="Genome Res.">
        <title>Skewed genomic variability in strains of the toxigenic bacterial pathogen, Clostridium perfringens.</title>
        <authorList>
            <person name="Myers G.S."/>
            <person name="Rasko D.A."/>
            <person name="Cheung J.K."/>
            <person name="Ravel J."/>
            <person name="Seshadri R."/>
            <person name="Deboy R.T."/>
            <person name="Ren Q."/>
            <person name="Varga J."/>
            <person name="Awad M.M."/>
            <person name="Brinkac L.M."/>
            <person name="Daugherty S.C."/>
            <person name="Haft D.H."/>
            <person name="Dodson R.J."/>
            <person name="Madupu R."/>
            <person name="Nelson W.C."/>
            <person name="Rosovitz M.J."/>
            <person name="Sullivan S.A."/>
            <person name="Khouri H."/>
            <person name="Dimitrov G.I."/>
            <person name="Watkins K.L."/>
            <person name="Mulligan S."/>
            <person name="Benton J."/>
            <person name="Radune D."/>
            <person name="Fisher D.J."/>
            <person name="Atkins H.S."/>
            <person name="Hiscox T."/>
            <person name="Jost B.H."/>
            <person name="Billington S.J."/>
            <person name="Songer J.G."/>
            <person name="McClane B.A."/>
            <person name="Titball R.W."/>
            <person name="Rood J.I."/>
            <person name="Melville S.B."/>
            <person name="Paulsen I.T."/>
        </authorList>
    </citation>
    <scope>NUCLEOTIDE SEQUENCE [LARGE SCALE GENOMIC DNA]</scope>
    <source>
        <strain evidence="10">ATCC 13124 / DSM 756 / JCM 1290 / NCIMB 6125 / NCTC 8237 / S 107 / Type A</strain>
    </source>
</reference>
<comment type="subunit">
    <text evidence="4 6">Monomer.</text>
</comment>
<organism evidence="9 10">
    <name type="scientific">Clostridium perfringens (strain ATCC 13124 / DSM 756 / JCM 1290 / NCIMB 6125 / NCTC 8237 / Type A)</name>
    <dbReference type="NCBI Taxonomy" id="195103"/>
    <lineage>
        <taxon>Bacteria</taxon>
        <taxon>Bacillati</taxon>
        <taxon>Bacillota</taxon>
        <taxon>Clostridia</taxon>
        <taxon>Eubacteriales</taxon>
        <taxon>Clostridiaceae</taxon>
        <taxon>Clostridium</taxon>
    </lineage>
</organism>